<dbReference type="EMBL" id="MU267511">
    <property type="protein sequence ID" value="KAH7916869.1"/>
    <property type="molecule type" value="Genomic_DNA"/>
</dbReference>
<organism evidence="1 2">
    <name type="scientific">Leucogyrophana mollusca</name>
    <dbReference type="NCBI Taxonomy" id="85980"/>
    <lineage>
        <taxon>Eukaryota</taxon>
        <taxon>Fungi</taxon>
        <taxon>Dikarya</taxon>
        <taxon>Basidiomycota</taxon>
        <taxon>Agaricomycotina</taxon>
        <taxon>Agaricomycetes</taxon>
        <taxon>Agaricomycetidae</taxon>
        <taxon>Boletales</taxon>
        <taxon>Boletales incertae sedis</taxon>
        <taxon>Leucogyrophana</taxon>
    </lineage>
</organism>
<accession>A0ACB8AUL0</accession>
<proteinExistence type="predicted"/>
<comment type="caution">
    <text evidence="1">The sequence shown here is derived from an EMBL/GenBank/DDBJ whole genome shotgun (WGS) entry which is preliminary data.</text>
</comment>
<protein>
    <submittedName>
        <fullName evidence="1">WD40 repeat-like protein</fullName>
    </submittedName>
</protein>
<sequence length="327" mass="35594">MSTLTSPVESSAARRAPRELTKVFKGHTSLVRCVAYFPDGQHIASAYEDKSVIIWDIESGRQDGQPLQHDSEVMWIAISPDGRRIASGIANEGGVVIWDALTRKVVHEIKGGGVWSLAYSPDGRWIATVPMANESPVRLWDADTGKLEVLKCDGYVWCVAFSPDGSQIAAGLQDGFQVIDVATGKSVVGPIYGHTDYVRLVVYSPDGRLLITASDDKSIRVWDSTTGIQVGKPMLGHESDVVCISISADGRRIASGGYDNTVRVWDLETRLQVGDSFHADYGVESVAFSPDGRYVIGNDGHDVCLWDTESLPIQGSVSIFILLQYSF</sequence>
<dbReference type="Proteomes" id="UP000790709">
    <property type="component" value="Unassembled WGS sequence"/>
</dbReference>
<name>A0ACB8AUL0_9AGAM</name>
<gene>
    <name evidence="1" type="ORF">BV22DRAFT_1027312</name>
</gene>
<evidence type="ECO:0000313" key="2">
    <source>
        <dbReference type="Proteomes" id="UP000790709"/>
    </source>
</evidence>
<evidence type="ECO:0000313" key="1">
    <source>
        <dbReference type="EMBL" id="KAH7916869.1"/>
    </source>
</evidence>
<keyword evidence="2" id="KW-1185">Reference proteome</keyword>
<reference evidence="1" key="1">
    <citation type="journal article" date="2021" name="New Phytol.">
        <title>Evolutionary innovations through gain and loss of genes in the ectomycorrhizal Boletales.</title>
        <authorList>
            <person name="Wu G."/>
            <person name="Miyauchi S."/>
            <person name="Morin E."/>
            <person name="Kuo A."/>
            <person name="Drula E."/>
            <person name="Varga T."/>
            <person name="Kohler A."/>
            <person name="Feng B."/>
            <person name="Cao Y."/>
            <person name="Lipzen A."/>
            <person name="Daum C."/>
            <person name="Hundley H."/>
            <person name="Pangilinan J."/>
            <person name="Johnson J."/>
            <person name="Barry K."/>
            <person name="LaButti K."/>
            <person name="Ng V."/>
            <person name="Ahrendt S."/>
            <person name="Min B."/>
            <person name="Choi I.G."/>
            <person name="Park H."/>
            <person name="Plett J.M."/>
            <person name="Magnuson J."/>
            <person name="Spatafora J.W."/>
            <person name="Nagy L.G."/>
            <person name="Henrissat B."/>
            <person name="Grigoriev I.V."/>
            <person name="Yang Z.L."/>
            <person name="Xu J."/>
            <person name="Martin F.M."/>
        </authorList>
    </citation>
    <scope>NUCLEOTIDE SEQUENCE</scope>
    <source>
        <strain evidence="1">KUC20120723A-06</strain>
    </source>
</reference>